<dbReference type="PROSITE" id="PS00455">
    <property type="entry name" value="AMP_BINDING"/>
    <property type="match status" value="1"/>
</dbReference>
<dbReference type="EMBL" id="JAGINW010000001">
    <property type="protein sequence ID" value="MBP2325820.1"/>
    <property type="molecule type" value="Genomic_DNA"/>
</dbReference>
<feature type="domain" description="AMP-dependent synthetase/ligase" evidence="1">
    <location>
        <begin position="19"/>
        <end position="351"/>
    </location>
</feature>
<organism evidence="3 4">
    <name type="scientific">Kibdelosporangium banguiense</name>
    <dbReference type="NCBI Taxonomy" id="1365924"/>
    <lineage>
        <taxon>Bacteria</taxon>
        <taxon>Bacillati</taxon>
        <taxon>Actinomycetota</taxon>
        <taxon>Actinomycetes</taxon>
        <taxon>Pseudonocardiales</taxon>
        <taxon>Pseudonocardiaceae</taxon>
        <taxon>Kibdelosporangium</taxon>
    </lineage>
</organism>
<dbReference type="Proteomes" id="UP001519332">
    <property type="component" value="Unassembled WGS sequence"/>
</dbReference>
<dbReference type="PANTHER" id="PTHR43201:SF32">
    <property type="entry name" value="2-SUCCINYLBENZOATE--COA LIGASE, CHLOROPLASTIC_PEROXISOMAL"/>
    <property type="match status" value="1"/>
</dbReference>
<sequence length="493" mass="52188">MGSTAHQRILTVPELLADRAFDEPERAALIVAGVGTLTFREWDERSDAAAHGLIACGVGRGEKVGLVFGARDWLDFAVTWTAVLKAGAVAVPISDRMAPVQRDEMLVRCGATAVLYGQIVAPPAGPGWAGTAAQLQTGTTGQPDVRVELTDPAQILFTSGTTGRPKGVRATHANLGARGPISPKRRAFAHSKYLLHAFPIGTNAGQVMLTHALTAAPAVVTLPQFTPARFARLIESYSAGTVFVVPAMATELLSAGIAANHDLSSVLLLGSAASALPPKVAAGLVEAFPNATITNYYTSTEASPAQTIMIYDPQRPSALGRPAAGSELKVADSNGVRLSPGETGEVWLRAGPYSRSYHGEEDSQDTVFRDGWVRMGDLGYVDEDGFLHLVDRDSDVIKSGAFKVPTLQVEAELYEHPDVTEAAVFGISHPVMGMAVAAAVVATSPISLAGVRSFLGERLAQHELPTRLLVLDRLPRNDAGKVIKQTLRRIAKE</sequence>
<dbReference type="InterPro" id="IPR045851">
    <property type="entry name" value="AMP-bd_C_sf"/>
</dbReference>
<dbReference type="Pfam" id="PF13193">
    <property type="entry name" value="AMP-binding_C"/>
    <property type="match status" value="1"/>
</dbReference>
<dbReference type="SUPFAM" id="SSF56801">
    <property type="entry name" value="Acetyl-CoA synthetase-like"/>
    <property type="match status" value="1"/>
</dbReference>
<dbReference type="Gene3D" id="3.30.300.30">
    <property type="match status" value="1"/>
</dbReference>
<dbReference type="InterPro" id="IPR025110">
    <property type="entry name" value="AMP-bd_C"/>
</dbReference>
<dbReference type="Gene3D" id="3.40.50.12780">
    <property type="entry name" value="N-terminal domain of ligase-like"/>
    <property type="match status" value="1"/>
</dbReference>
<dbReference type="Pfam" id="PF00501">
    <property type="entry name" value="AMP-binding"/>
    <property type="match status" value="1"/>
</dbReference>
<evidence type="ECO:0000313" key="3">
    <source>
        <dbReference type="EMBL" id="MBP2325820.1"/>
    </source>
</evidence>
<dbReference type="RefSeq" id="WP_209642970.1">
    <property type="nucleotide sequence ID" value="NZ_JAGINW010000001.1"/>
</dbReference>
<dbReference type="InterPro" id="IPR042099">
    <property type="entry name" value="ANL_N_sf"/>
</dbReference>
<evidence type="ECO:0000259" key="2">
    <source>
        <dbReference type="Pfam" id="PF13193"/>
    </source>
</evidence>
<dbReference type="GO" id="GO:0016874">
    <property type="term" value="F:ligase activity"/>
    <property type="evidence" value="ECO:0007669"/>
    <property type="project" value="UniProtKB-KW"/>
</dbReference>
<name>A0ABS4TPC8_9PSEU</name>
<feature type="domain" description="AMP-binding enzyme C-terminal" evidence="2">
    <location>
        <begin position="409"/>
        <end position="481"/>
    </location>
</feature>
<protein>
    <submittedName>
        <fullName evidence="3">Acyl-CoA synthetase (AMP-forming)/AMP-acid ligase II</fullName>
    </submittedName>
</protein>
<keyword evidence="4" id="KW-1185">Reference proteome</keyword>
<accession>A0ABS4TPC8</accession>
<keyword evidence="3" id="KW-0436">Ligase</keyword>
<comment type="caution">
    <text evidence="3">The sequence shown here is derived from an EMBL/GenBank/DDBJ whole genome shotgun (WGS) entry which is preliminary data.</text>
</comment>
<dbReference type="InterPro" id="IPR020845">
    <property type="entry name" value="AMP-binding_CS"/>
</dbReference>
<evidence type="ECO:0000313" key="4">
    <source>
        <dbReference type="Proteomes" id="UP001519332"/>
    </source>
</evidence>
<reference evidence="3 4" key="1">
    <citation type="submission" date="2021-03" db="EMBL/GenBank/DDBJ databases">
        <title>Sequencing the genomes of 1000 actinobacteria strains.</title>
        <authorList>
            <person name="Klenk H.-P."/>
        </authorList>
    </citation>
    <scope>NUCLEOTIDE SEQUENCE [LARGE SCALE GENOMIC DNA]</scope>
    <source>
        <strain evidence="3 4">DSM 46670</strain>
    </source>
</reference>
<dbReference type="PANTHER" id="PTHR43201">
    <property type="entry name" value="ACYL-COA SYNTHETASE"/>
    <property type="match status" value="1"/>
</dbReference>
<evidence type="ECO:0000259" key="1">
    <source>
        <dbReference type="Pfam" id="PF00501"/>
    </source>
</evidence>
<dbReference type="InterPro" id="IPR000873">
    <property type="entry name" value="AMP-dep_synth/lig_dom"/>
</dbReference>
<proteinExistence type="predicted"/>
<gene>
    <name evidence="3" type="ORF">JOF56_006205</name>
</gene>